<dbReference type="PANTHER" id="PTHR30535:SF34">
    <property type="entry name" value="MOLYBDATE-BINDING PROTEIN MOLA"/>
    <property type="match status" value="1"/>
</dbReference>
<dbReference type="STRING" id="679201.HMPREF9334_00202"/>
<dbReference type="SUPFAM" id="SSF53807">
    <property type="entry name" value="Helical backbone' metal receptor"/>
    <property type="match status" value="1"/>
</dbReference>
<dbReference type="InterPro" id="IPR002491">
    <property type="entry name" value="ABC_transptr_periplasmic_BD"/>
</dbReference>
<dbReference type="Proteomes" id="UP000004129">
    <property type="component" value="Unassembled WGS sequence"/>
</dbReference>
<protein>
    <recommendedName>
        <fullName evidence="2">Fe/B12 periplasmic-binding domain-containing protein</fullName>
    </recommendedName>
</protein>
<sequence length="311" mass="35473">MQTAARCVQTYNSHGQQEMLIITSEPQRVVVMDWNNIEILLALGLADRIVLACMEPPHTVDLQERYPEEFAKIKEIAPERVSLEMILATEPDLIFARQSAFSERRLQSTEWWHQRGVNTYIPITSNTREKQTIEKELRYIRDVGIVFGCPEKAEAIAADISAQIGQIQEQTAGKRQDRVIVLEGAPSKYVINYNAHWLVGDFLSTLGARMVTDMQFRDAETLLILDPDIIFVEYFDDHTASFADQLMHHPEYRSLKAVQGNRVYPIPVEFMYMPGLRTAKGLFLFAKGLYPDIECDMETKGGVSKAVSNRE</sequence>
<dbReference type="PROSITE" id="PS50983">
    <property type="entry name" value="FE_B12_PBP"/>
    <property type="match status" value="1"/>
</dbReference>
<feature type="domain" description="Fe/B12 periplasmic-binding" evidence="2">
    <location>
        <begin position="28"/>
        <end position="293"/>
    </location>
</feature>
<evidence type="ECO:0000313" key="3">
    <source>
        <dbReference type="EMBL" id="EHG22166.1"/>
    </source>
</evidence>
<dbReference type="EMBL" id="ACZM01000003">
    <property type="protein sequence ID" value="EHG22166.1"/>
    <property type="molecule type" value="Genomic_DNA"/>
</dbReference>
<dbReference type="Pfam" id="PF01497">
    <property type="entry name" value="Peripla_BP_2"/>
    <property type="match status" value="1"/>
</dbReference>
<dbReference type="HOGENOM" id="CLU_038034_7_0_9"/>
<keyword evidence="4" id="KW-1185">Reference proteome</keyword>
<dbReference type="AlphaFoldDB" id="G5GLS1"/>
<dbReference type="PANTHER" id="PTHR30535">
    <property type="entry name" value="VITAMIN B12-BINDING PROTEIN"/>
    <property type="match status" value="1"/>
</dbReference>
<reference evidence="3 4" key="1">
    <citation type="submission" date="2011-08" db="EMBL/GenBank/DDBJ databases">
        <title>The Genome Sequence of Selenomonas infelix ATCC 43532.</title>
        <authorList>
            <consortium name="The Broad Institute Genome Sequencing Platform"/>
            <person name="Earl A."/>
            <person name="Ward D."/>
            <person name="Feldgarden M."/>
            <person name="Gevers D."/>
            <person name="Izard J."/>
            <person name="Blanton J.M."/>
            <person name="Baranova O.V."/>
            <person name="Dewhirst F.E."/>
            <person name="Young S.K."/>
            <person name="Zeng Q."/>
            <person name="Gargeya S."/>
            <person name="Fitzgerald M."/>
            <person name="Haas B."/>
            <person name="Abouelleil A."/>
            <person name="Alvarado L."/>
            <person name="Arachchi H.M."/>
            <person name="Berlin A."/>
            <person name="Brown A."/>
            <person name="Chapman S.B."/>
            <person name="Chen Z."/>
            <person name="Dunbar C."/>
            <person name="Freedman E."/>
            <person name="Gearin G."/>
            <person name="Gellesch M."/>
            <person name="Goldberg J."/>
            <person name="Griggs A."/>
            <person name="Gujja S."/>
            <person name="Heiman D."/>
            <person name="Howarth C."/>
            <person name="Larson L."/>
            <person name="Lui A."/>
            <person name="MacDonald P.J.P."/>
            <person name="Montmayeur A."/>
            <person name="Murphy C."/>
            <person name="Neiman D."/>
            <person name="Pearson M."/>
            <person name="Priest M."/>
            <person name="Roberts A."/>
            <person name="Saif S."/>
            <person name="Shea T."/>
            <person name="Shenoy N."/>
            <person name="Sisk P."/>
            <person name="Stolte C."/>
            <person name="Sykes S."/>
            <person name="Wortman J."/>
            <person name="Nusbaum C."/>
            <person name="Birren B."/>
        </authorList>
    </citation>
    <scope>NUCLEOTIDE SEQUENCE [LARGE SCALE GENOMIC DNA]</scope>
    <source>
        <strain evidence="3 4">ATCC 43532</strain>
    </source>
</reference>
<evidence type="ECO:0000256" key="1">
    <source>
        <dbReference type="ARBA" id="ARBA00008814"/>
    </source>
</evidence>
<name>G5GLS1_9FIRM</name>
<organism evidence="3 4">
    <name type="scientific">Selenomonas infelix ATCC 43532</name>
    <dbReference type="NCBI Taxonomy" id="679201"/>
    <lineage>
        <taxon>Bacteria</taxon>
        <taxon>Bacillati</taxon>
        <taxon>Bacillota</taxon>
        <taxon>Negativicutes</taxon>
        <taxon>Selenomonadales</taxon>
        <taxon>Selenomonadaceae</taxon>
        <taxon>Selenomonas</taxon>
    </lineage>
</organism>
<gene>
    <name evidence="3" type="ORF">HMPREF9334_00202</name>
</gene>
<dbReference type="eggNOG" id="COG0614">
    <property type="taxonomic scope" value="Bacteria"/>
</dbReference>
<proteinExistence type="inferred from homology"/>
<accession>G5GLS1</accession>
<evidence type="ECO:0000259" key="2">
    <source>
        <dbReference type="PROSITE" id="PS50983"/>
    </source>
</evidence>
<dbReference type="PATRIC" id="fig|679201.3.peg.204"/>
<comment type="caution">
    <text evidence="3">The sequence shown here is derived from an EMBL/GenBank/DDBJ whole genome shotgun (WGS) entry which is preliminary data.</text>
</comment>
<dbReference type="InterPro" id="IPR050902">
    <property type="entry name" value="ABC_Transporter_SBP"/>
</dbReference>
<dbReference type="Gene3D" id="3.40.50.1980">
    <property type="entry name" value="Nitrogenase molybdenum iron protein domain"/>
    <property type="match status" value="2"/>
</dbReference>
<evidence type="ECO:0000313" key="4">
    <source>
        <dbReference type="Proteomes" id="UP000004129"/>
    </source>
</evidence>
<comment type="similarity">
    <text evidence="1">Belongs to the bacterial solute-binding protein 8 family.</text>
</comment>